<sequence length="169" mass="18775">MTMEILFETVARWLHVLGALVWVGHNYATAVTRARYVPLTAADLSDPDSPRQRALMQREHGTFRHGSLVVLGTGLAILWERGWLFDALSLQGSLAPLGLGVWLGVIMVCNLWFVLWPHQKRVLGFVPAPLDERLRCSRVTFLSARVNTMLSIPVVFLMGAGTHGIALFS</sequence>
<accession>A0ABW3WGT8</accession>
<organism evidence="2 3">
    <name type="scientific">Thauera mechernichensis</name>
    <dbReference type="NCBI Taxonomy" id="82788"/>
    <lineage>
        <taxon>Bacteria</taxon>
        <taxon>Pseudomonadati</taxon>
        <taxon>Pseudomonadota</taxon>
        <taxon>Betaproteobacteria</taxon>
        <taxon>Rhodocyclales</taxon>
        <taxon>Zoogloeaceae</taxon>
        <taxon>Thauera</taxon>
    </lineage>
</organism>
<feature type="transmembrane region" description="Helical" evidence="1">
    <location>
        <begin position="61"/>
        <end position="79"/>
    </location>
</feature>
<evidence type="ECO:0000313" key="3">
    <source>
        <dbReference type="Proteomes" id="UP001597158"/>
    </source>
</evidence>
<evidence type="ECO:0000256" key="1">
    <source>
        <dbReference type="SAM" id="Phobius"/>
    </source>
</evidence>
<keyword evidence="3" id="KW-1185">Reference proteome</keyword>
<reference evidence="3" key="1">
    <citation type="journal article" date="2019" name="Int. J. Syst. Evol. Microbiol.">
        <title>The Global Catalogue of Microorganisms (GCM) 10K type strain sequencing project: providing services to taxonomists for standard genome sequencing and annotation.</title>
        <authorList>
            <consortium name="The Broad Institute Genomics Platform"/>
            <consortium name="The Broad Institute Genome Sequencing Center for Infectious Disease"/>
            <person name="Wu L."/>
            <person name="Ma J."/>
        </authorList>
    </citation>
    <scope>NUCLEOTIDE SEQUENCE [LARGE SCALE GENOMIC DNA]</scope>
    <source>
        <strain evidence="3">CCUG 48884</strain>
    </source>
</reference>
<feature type="transmembrane region" description="Helical" evidence="1">
    <location>
        <begin position="99"/>
        <end position="116"/>
    </location>
</feature>
<dbReference type="RefSeq" id="WP_277829951.1">
    <property type="nucleotide sequence ID" value="NZ_JARQZE010000001.1"/>
</dbReference>
<name>A0ABW3WGT8_9RHOO</name>
<dbReference type="EMBL" id="JBHTMC010000027">
    <property type="protein sequence ID" value="MFD1264991.1"/>
    <property type="molecule type" value="Genomic_DNA"/>
</dbReference>
<evidence type="ECO:0008006" key="4">
    <source>
        <dbReference type="Google" id="ProtNLM"/>
    </source>
</evidence>
<feature type="transmembrane region" description="Helical" evidence="1">
    <location>
        <begin position="148"/>
        <end position="168"/>
    </location>
</feature>
<keyword evidence="1" id="KW-0812">Transmembrane</keyword>
<gene>
    <name evidence="2" type="ORF">ACFQ4M_15545</name>
</gene>
<dbReference type="Proteomes" id="UP001597158">
    <property type="component" value="Unassembled WGS sequence"/>
</dbReference>
<keyword evidence="1" id="KW-0472">Membrane</keyword>
<protein>
    <recommendedName>
        <fullName evidence="4">Urate oxidase N-terminal domain-containing protein</fullName>
    </recommendedName>
</protein>
<keyword evidence="1" id="KW-1133">Transmembrane helix</keyword>
<proteinExistence type="predicted"/>
<comment type="caution">
    <text evidence="2">The sequence shown here is derived from an EMBL/GenBank/DDBJ whole genome shotgun (WGS) entry which is preliminary data.</text>
</comment>
<evidence type="ECO:0000313" key="2">
    <source>
        <dbReference type="EMBL" id="MFD1264991.1"/>
    </source>
</evidence>